<comment type="similarity">
    <text evidence="2">Belongs to the thymidylate kinase family.</text>
</comment>
<evidence type="ECO:0000313" key="13">
    <source>
        <dbReference type="Proteomes" id="UP000071118"/>
    </source>
</evidence>
<evidence type="ECO:0000313" key="14">
    <source>
        <dbReference type="Proteomes" id="UP000195489"/>
    </source>
</evidence>
<dbReference type="InterPro" id="IPR018094">
    <property type="entry name" value="Thymidylate_kinase"/>
</dbReference>
<organism evidence="11 14">
    <name type="scientific">Plasmodium chabaudi chabaudi</name>
    <dbReference type="NCBI Taxonomy" id="31271"/>
    <lineage>
        <taxon>Eukaryota</taxon>
        <taxon>Sar</taxon>
        <taxon>Alveolata</taxon>
        <taxon>Apicomplexa</taxon>
        <taxon>Aconoidasida</taxon>
        <taxon>Haemosporida</taxon>
        <taxon>Plasmodiidae</taxon>
        <taxon>Plasmodium</taxon>
        <taxon>Plasmodium (Vinckeia)</taxon>
    </lineage>
</organism>
<protein>
    <recommendedName>
        <fullName evidence="4">Thymidylate kinase</fullName>
        <ecNumber evidence="3">2.7.4.9</ecNumber>
    </recommendedName>
</protein>
<gene>
    <name evidence="11" type="primary">TMK</name>
    <name evidence="12" type="ORF">PCHAS_1466500</name>
    <name evidence="11" type="ORF">PCHCB_000488400</name>
</gene>
<dbReference type="Proteomes" id="UP000195489">
    <property type="component" value="Chromosome 14"/>
</dbReference>
<dbReference type="GeneID" id="3498086"/>
<evidence type="ECO:0000313" key="11">
    <source>
        <dbReference type="EMBL" id="SCN63763.1"/>
    </source>
</evidence>
<dbReference type="Pfam" id="PF02223">
    <property type="entry name" value="Thymidylate_kin"/>
    <property type="match status" value="1"/>
</dbReference>
<dbReference type="HAMAP" id="MF_00165">
    <property type="entry name" value="Thymidylate_kinase"/>
    <property type="match status" value="1"/>
</dbReference>
<keyword evidence="13" id="KW-1185">Reference proteome</keyword>
<dbReference type="VEuPathDB" id="PlasmoDB:PCHAS_1466500"/>
<dbReference type="AlphaFoldDB" id="A0A077TVW4"/>
<evidence type="ECO:0000256" key="3">
    <source>
        <dbReference type="ARBA" id="ARBA00012980"/>
    </source>
</evidence>
<keyword evidence="9" id="KW-0067">ATP-binding</keyword>
<keyword evidence="8 11" id="KW-0418">Kinase</keyword>
<keyword evidence="5 11" id="KW-0808">Transferase</keyword>
<dbReference type="FunFam" id="3.40.50.300:FF:001633">
    <property type="entry name" value="Thymidylate kinase"/>
    <property type="match status" value="1"/>
</dbReference>
<dbReference type="EMBL" id="LT608166">
    <property type="protein sequence ID" value="SCN63763.1"/>
    <property type="molecule type" value="Genomic_DNA"/>
</dbReference>
<dbReference type="Proteomes" id="UP000071118">
    <property type="component" value="Chromosome 14"/>
</dbReference>
<dbReference type="InterPro" id="IPR039430">
    <property type="entry name" value="Thymidylate_kin-like_dom"/>
</dbReference>
<dbReference type="PANTHER" id="PTHR10344:SF1">
    <property type="entry name" value="THYMIDYLATE KINASE"/>
    <property type="match status" value="1"/>
</dbReference>
<dbReference type="GO" id="GO:0005829">
    <property type="term" value="C:cytosol"/>
    <property type="evidence" value="ECO:0007669"/>
    <property type="project" value="TreeGrafter"/>
</dbReference>
<dbReference type="GO" id="GO:0005739">
    <property type="term" value="C:mitochondrion"/>
    <property type="evidence" value="ECO:0007669"/>
    <property type="project" value="TreeGrafter"/>
</dbReference>
<dbReference type="OrthoDB" id="425602at2759"/>
<evidence type="ECO:0000256" key="1">
    <source>
        <dbReference type="ARBA" id="ARBA00004992"/>
    </source>
</evidence>
<dbReference type="EMBL" id="LK022891">
    <property type="protein sequence ID" value="VTZ71341.1"/>
    <property type="molecule type" value="Genomic_DNA"/>
</dbReference>
<dbReference type="GO" id="GO:0006235">
    <property type="term" value="P:dTTP biosynthetic process"/>
    <property type="evidence" value="ECO:0007669"/>
    <property type="project" value="TreeGrafter"/>
</dbReference>
<evidence type="ECO:0000256" key="4">
    <source>
        <dbReference type="ARBA" id="ARBA00017144"/>
    </source>
</evidence>
<name>A0A077TVW4_PLACU</name>
<evidence type="ECO:0000256" key="7">
    <source>
        <dbReference type="ARBA" id="ARBA00022741"/>
    </source>
</evidence>
<dbReference type="GO" id="GO:0004550">
    <property type="term" value="F:nucleoside diphosphate kinase activity"/>
    <property type="evidence" value="ECO:0007669"/>
    <property type="project" value="TreeGrafter"/>
</dbReference>
<dbReference type="GO" id="GO:0006227">
    <property type="term" value="P:dUDP biosynthetic process"/>
    <property type="evidence" value="ECO:0007669"/>
    <property type="project" value="TreeGrafter"/>
</dbReference>
<dbReference type="RefSeq" id="XP_016655103.1">
    <property type="nucleotide sequence ID" value="XM_016799867.1"/>
</dbReference>
<evidence type="ECO:0000256" key="9">
    <source>
        <dbReference type="ARBA" id="ARBA00022840"/>
    </source>
</evidence>
<feature type="domain" description="Thymidylate kinase-like" evidence="10">
    <location>
        <begin position="20"/>
        <end position="198"/>
    </location>
</feature>
<proteinExistence type="inferred from homology"/>
<keyword evidence="7" id="KW-0547">Nucleotide-binding</keyword>
<dbReference type="NCBIfam" id="TIGR00041">
    <property type="entry name" value="DTMP_kinase"/>
    <property type="match status" value="1"/>
</dbReference>
<dbReference type="EC" id="2.7.4.9" evidence="3"/>
<dbReference type="GO" id="GO:0005524">
    <property type="term" value="F:ATP binding"/>
    <property type="evidence" value="ECO:0007669"/>
    <property type="project" value="UniProtKB-KW"/>
</dbReference>
<evidence type="ECO:0000256" key="6">
    <source>
        <dbReference type="ARBA" id="ARBA00022727"/>
    </source>
</evidence>
<keyword evidence="6" id="KW-0545">Nucleotide biosynthesis</keyword>
<dbReference type="GO" id="GO:0006233">
    <property type="term" value="P:dTDP biosynthetic process"/>
    <property type="evidence" value="ECO:0007669"/>
    <property type="project" value="InterPro"/>
</dbReference>
<dbReference type="PANTHER" id="PTHR10344">
    <property type="entry name" value="THYMIDYLATE KINASE"/>
    <property type="match status" value="1"/>
</dbReference>
<sequence>MENLSENINTHSKKGNFIVFEGVDRSGKSTQSKLFVDYLKNNNIQVKHLCFPNRETTIGKIITNYLKMESTFSNETIHLLFSANRWEMMDEIKNLLINGTWVVCDRYAYSGVAYSSGALKLPKEWCMNPDKGLIKPDAVCYLNLPPNHAQNRSEYGKEIYEKFEVQKRIYEAYEHFSNEDYWINIDATKSIQEIHNTIVEEISKKCSSKNTQFEYLWS</sequence>
<dbReference type="InterPro" id="IPR027417">
    <property type="entry name" value="P-loop_NTPase"/>
</dbReference>
<evidence type="ECO:0000259" key="10">
    <source>
        <dbReference type="Pfam" id="PF02223"/>
    </source>
</evidence>
<evidence type="ECO:0000313" key="12">
    <source>
        <dbReference type="EMBL" id="VTZ71341.1"/>
    </source>
</evidence>
<dbReference type="KEGG" id="pcb:PCHAS_1466500"/>
<comment type="pathway">
    <text evidence="1">Pyrimidine metabolism; dTTP biosynthesis.</text>
</comment>
<reference evidence="12" key="2">
    <citation type="submission" date="2014-05" db="EMBL/GenBank/DDBJ databases">
        <authorList>
            <person name="Aslett M.A."/>
            <person name="De Silva N."/>
        </authorList>
    </citation>
    <scope>NUCLEOTIDE SEQUENCE</scope>
    <source>
        <strain evidence="12">AS</strain>
    </source>
</reference>
<dbReference type="InterPro" id="IPR018095">
    <property type="entry name" value="Thymidylate_kin_CS"/>
</dbReference>
<dbReference type="Gene3D" id="3.40.50.300">
    <property type="entry name" value="P-loop containing nucleotide triphosphate hydrolases"/>
    <property type="match status" value="1"/>
</dbReference>
<dbReference type="SMR" id="A0A077TVW4"/>
<dbReference type="PROSITE" id="PS01331">
    <property type="entry name" value="THYMIDYLATE_KINASE"/>
    <property type="match status" value="1"/>
</dbReference>
<accession>A0A077TVW4</accession>
<dbReference type="CDD" id="cd01672">
    <property type="entry name" value="TMPK"/>
    <property type="match status" value="1"/>
</dbReference>
<reference evidence="11 14" key="3">
    <citation type="submission" date="2016-08" db="EMBL/GenBank/DDBJ databases">
        <authorList>
            <consortium name="Pathogen Informatics"/>
        </authorList>
    </citation>
    <scope>NUCLEOTIDE SEQUENCE [LARGE SCALE GENOMIC DNA]</scope>
    <source>
        <strain evidence="12">AS</strain>
        <strain evidence="11 14">CB</strain>
    </source>
</reference>
<evidence type="ECO:0000256" key="2">
    <source>
        <dbReference type="ARBA" id="ARBA00009776"/>
    </source>
</evidence>
<reference evidence="12 13" key="1">
    <citation type="journal article" date="2014" name="BMC Biol.">
        <title>A comprehensive evaluation of rodent malaria parasite genomes and gene expression.</title>
        <authorList>
            <person name="Otto T.D."/>
            <person name="Bohme U."/>
            <person name="Jackson A.P."/>
            <person name="Hunt M."/>
            <person name="Franke-Fayard B."/>
            <person name="Hoeijmakers W.A."/>
            <person name="Religa A.A."/>
            <person name="Robertson L."/>
            <person name="Sanders M."/>
            <person name="Ogun S.A."/>
            <person name="Cunningham D."/>
            <person name="Erhart A."/>
            <person name="Billker O."/>
            <person name="Khan S.M."/>
            <person name="Stunnenberg H.G."/>
            <person name="Langhorne J."/>
            <person name="Holder A.A."/>
            <person name="Waters A.P."/>
            <person name="Newbold C.I."/>
            <person name="Pain A."/>
            <person name="Berriman M."/>
            <person name="Janse C.J."/>
        </authorList>
    </citation>
    <scope>NUCLEOTIDE SEQUENCE [LARGE SCALE GENOMIC DNA]</scope>
    <source>
        <strain evidence="12 13">AS</strain>
    </source>
</reference>
<dbReference type="GO" id="GO:0004798">
    <property type="term" value="F:dTMP kinase activity"/>
    <property type="evidence" value="ECO:0007669"/>
    <property type="project" value="UniProtKB-EC"/>
</dbReference>
<evidence type="ECO:0000256" key="5">
    <source>
        <dbReference type="ARBA" id="ARBA00022679"/>
    </source>
</evidence>
<evidence type="ECO:0000256" key="8">
    <source>
        <dbReference type="ARBA" id="ARBA00022777"/>
    </source>
</evidence>
<dbReference type="GO" id="GO:0005634">
    <property type="term" value="C:nucleus"/>
    <property type="evidence" value="ECO:0007669"/>
    <property type="project" value="TreeGrafter"/>
</dbReference>
<dbReference type="SUPFAM" id="SSF52540">
    <property type="entry name" value="P-loop containing nucleoside triphosphate hydrolases"/>
    <property type="match status" value="1"/>
</dbReference>